<dbReference type="SUPFAM" id="SSF103473">
    <property type="entry name" value="MFS general substrate transporter"/>
    <property type="match status" value="1"/>
</dbReference>
<evidence type="ECO:0000256" key="7">
    <source>
        <dbReference type="ARBA" id="ARBA00023136"/>
    </source>
</evidence>
<gene>
    <name evidence="10" type="ORF">ACFFH4_07325</name>
</gene>
<keyword evidence="3" id="KW-0813">Transport</keyword>
<dbReference type="CDD" id="cd17341">
    <property type="entry name" value="MFS_NRT2_like"/>
    <property type="match status" value="1"/>
</dbReference>
<feature type="transmembrane region" description="Helical" evidence="8">
    <location>
        <begin position="331"/>
        <end position="349"/>
    </location>
</feature>
<evidence type="ECO:0000256" key="1">
    <source>
        <dbReference type="ARBA" id="ARBA00004651"/>
    </source>
</evidence>
<feature type="transmembrane region" description="Helical" evidence="8">
    <location>
        <begin position="80"/>
        <end position="99"/>
    </location>
</feature>
<dbReference type="Pfam" id="PF07690">
    <property type="entry name" value="MFS_1"/>
    <property type="match status" value="1"/>
</dbReference>
<keyword evidence="7 8" id="KW-0472">Membrane</keyword>
<protein>
    <submittedName>
        <fullName evidence="10">Nitrate/nitrite transporter</fullName>
    </submittedName>
</protein>
<evidence type="ECO:0000256" key="3">
    <source>
        <dbReference type="ARBA" id="ARBA00022448"/>
    </source>
</evidence>
<organism evidence="10 11">
    <name type="scientific">Halalkalibacter alkalisediminis</name>
    <dbReference type="NCBI Taxonomy" id="935616"/>
    <lineage>
        <taxon>Bacteria</taxon>
        <taxon>Bacillati</taxon>
        <taxon>Bacillota</taxon>
        <taxon>Bacilli</taxon>
        <taxon>Bacillales</taxon>
        <taxon>Bacillaceae</taxon>
        <taxon>Halalkalibacter</taxon>
    </lineage>
</organism>
<evidence type="ECO:0000256" key="5">
    <source>
        <dbReference type="ARBA" id="ARBA00022989"/>
    </source>
</evidence>
<feature type="transmembrane region" description="Helical" evidence="8">
    <location>
        <begin position="298"/>
        <end position="319"/>
    </location>
</feature>
<feature type="transmembrane region" description="Helical" evidence="8">
    <location>
        <begin position="273"/>
        <end position="292"/>
    </location>
</feature>
<feature type="transmembrane region" description="Helical" evidence="8">
    <location>
        <begin position="105"/>
        <end position="125"/>
    </location>
</feature>
<dbReference type="Gene3D" id="1.20.1250.20">
    <property type="entry name" value="MFS general substrate transporter like domains"/>
    <property type="match status" value="1"/>
</dbReference>
<dbReference type="Proteomes" id="UP001589833">
    <property type="component" value="Unassembled WGS sequence"/>
</dbReference>
<feature type="transmembrane region" description="Helical" evidence="8">
    <location>
        <begin position="20"/>
        <end position="41"/>
    </location>
</feature>
<feature type="domain" description="Major facilitator superfamily (MFS) profile" evidence="9">
    <location>
        <begin position="13"/>
        <end position="389"/>
    </location>
</feature>
<feature type="transmembrane region" description="Helical" evidence="8">
    <location>
        <begin position="137"/>
        <end position="156"/>
    </location>
</feature>
<dbReference type="RefSeq" id="WP_273839503.1">
    <property type="nucleotide sequence ID" value="NZ_JAQQWT010000001.1"/>
</dbReference>
<keyword evidence="4 8" id="KW-0812">Transmembrane</keyword>
<name>A0ABV6NDX9_9BACI</name>
<feature type="transmembrane region" description="Helical" evidence="8">
    <location>
        <begin position="361"/>
        <end position="384"/>
    </location>
</feature>
<dbReference type="PROSITE" id="PS50850">
    <property type="entry name" value="MFS"/>
    <property type="match status" value="1"/>
</dbReference>
<dbReference type="EMBL" id="JBHLTR010000006">
    <property type="protein sequence ID" value="MFC0558861.1"/>
    <property type="molecule type" value="Genomic_DNA"/>
</dbReference>
<dbReference type="InterPro" id="IPR011701">
    <property type="entry name" value="MFS"/>
</dbReference>
<keyword evidence="11" id="KW-1185">Reference proteome</keyword>
<dbReference type="PANTHER" id="PTHR23515">
    <property type="entry name" value="HIGH-AFFINITY NITRATE TRANSPORTER 2.3"/>
    <property type="match status" value="1"/>
</dbReference>
<reference evidence="10 11" key="1">
    <citation type="submission" date="2024-09" db="EMBL/GenBank/DDBJ databases">
        <authorList>
            <person name="Sun Q."/>
            <person name="Mori K."/>
        </authorList>
    </citation>
    <scope>NUCLEOTIDE SEQUENCE [LARGE SCALE GENOMIC DNA]</scope>
    <source>
        <strain evidence="10 11">NCAIM B.02301</strain>
    </source>
</reference>
<evidence type="ECO:0000259" key="9">
    <source>
        <dbReference type="PROSITE" id="PS50850"/>
    </source>
</evidence>
<feature type="transmembrane region" description="Helical" evidence="8">
    <location>
        <begin position="47"/>
        <end position="68"/>
    </location>
</feature>
<dbReference type="InterPro" id="IPR044772">
    <property type="entry name" value="NO3_transporter"/>
</dbReference>
<proteinExistence type="inferred from homology"/>
<comment type="subcellular location">
    <subcellularLocation>
        <location evidence="1">Cell membrane</location>
        <topology evidence="1">Multi-pass membrane protein</topology>
    </subcellularLocation>
</comment>
<feature type="transmembrane region" description="Helical" evidence="8">
    <location>
        <begin position="212"/>
        <end position="236"/>
    </location>
</feature>
<comment type="caution">
    <text evidence="10">The sequence shown here is derived from an EMBL/GenBank/DDBJ whole genome shotgun (WGS) entry which is preliminary data.</text>
</comment>
<keyword evidence="6" id="KW-0534">Nitrate assimilation</keyword>
<evidence type="ECO:0000313" key="10">
    <source>
        <dbReference type="EMBL" id="MFC0558861.1"/>
    </source>
</evidence>
<dbReference type="InterPro" id="IPR036259">
    <property type="entry name" value="MFS_trans_sf"/>
</dbReference>
<evidence type="ECO:0000256" key="8">
    <source>
        <dbReference type="SAM" id="Phobius"/>
    </source>
</evidence>
<evidence type="ECO:0000256" key="2">
    <source>
        <dbReference type="ARBA" id="ARBA00008432"/>
    </source>
</evidence>
<keyword evidence="5 8" id="KW-1133">Transmembrane helix</keyword>
<evidence type="ECO:0000256" key="6">
    <source>
        <dbReference type="ARBA" id="ARBA00023063"/>
    </source>
</evidence>
<feature type="transmembrane region" description="Helical" evidence="8">
    <location>
        <begin position="162"/>
        <end position="186"/>
    </location>
</feature>
<evidence type="ECO:0000313" key="11">
    <source>
        <dbReference type="Proteomes" id="UP001589833"/>
    </source>
</evidence>
<comment type="similarity">
    <text evidence="2">Belongs to the major facilitator superfamily. Nitrate/nitrite porter (TC 2.A.1.8) family.</text>
</comment>
<sequence>MKLSELKKSGHAPSLFSSFLYFDISFMIWVLLGALGVYLTADFGLSPSQVGLIVAIPILAGSVFRIVMGILTDRFGPKKTAIGGMLVTMIPLLWGWLFGFTIAELYLIGILLGVAGASFSAALPMASRWYPPHLQGLAMGIAGAGNSGTLLATLFGPRIAEYIGWNGVFGVALIPLAFVLFSYIFLAKEPPNQPAPKPIKEYFSVFKERDTWYFCILYSVTFGGFVGLASFLSYFFSSQYGVSGVRAGDFVTLVVAAGSFLRPVGGLIADKIGGVRLLQFLFIGVSICMFAVSLLPPLAMVTVALFVGMGCLGMGNGAIFQLVPQRFQKEIGMVTGVVGAAGGIGGFFLPNVLGTLKDMTGTYATGFITFSLVALVALGTLIFAQVGWRKQWKLSGKSVRI</sequence>
<accession>A0ABV6NDX9</accession>
<evidence type="ECO:0000256" key="4">
    <source>
        <dbReference type="ARBA" id="ARBA00022692"/>
    </source>
</evidence>
<dbReference type="InterPro" id="IPR020846">
    <property type="entry name" value="MFS_dom"/>
</dbReference>